<protein>
    <recommendedName>
        <fullName evidence="1">TniQ domain-containing protein</fullName>
    </recommendedName>
</protein>
<feature type="domain" description="TniQ" evidence="1">
    <location>
        <begin position="4"/>
        <end position="142"/>
    </location>
</feature>
<dbReference type="AlphaFoldDB" id="A0A2K9Z6U9"/>
<evidence type="ECO:0000259" key="1">
    <source>
        <dbReference type="Pfam" id="PF06527"/>
    </source>
</evidence>
<sequence>MRLPVSVQQRPDEPPLSLASRLALANGYPSLQSFLSCTPTNMPAVYRGDADAMRLLSKYSGIPAGDISRFAIPLATVGDHWHLGEHKMHRAMRIGRRHRYCARCVVEDVKIGESDRPFSRTYVRASWLTKATSACTKHRCKLSERQVAPLEYGDFSRFVARNFEQIELAATSLECAEDVSLDRYIEGVLAGRKTNAFLDGLQPYVCVNLSVHIGRFAKRHASAKDRAAFKGKHTTALGFEIIALGPERIEAVITSAVASVRPMATELKRFFGSLLRWLRTNARNPDLRPVIDLVQAIAIRCLPLGPGDVFATRVDAERRLHSLKTATATYGIFEERIQTLLTEAGLIKPSELTSAQIYFDARQAHEVLTAALDTATSPEMAKALGLSLEAMRLILVAGLIPCVEVPTQADVRIYYRVRKSDFEAFRSTLFEKAPVVRINCGLVTLASAARKCLRQRTEILRLALDGKLGSLSKIDDTGHLASLLVDWAEVYEKLETQLPRNGSDALDQSHLLNARKAERRLAAASGTLRELINLGLVATANVYNPKRSRVQEYVLASSIDEFKKEHVSLARLSDILEKFPGKVRADLDRRGIGSLYEPTGRNSRYYLKKDICSLLSKEGAEALDA</sequence>
<gene>
    <name evidence="2" type="ORF">CUJ84_Chr003633</name>
</gene>
<evidence type="ECO:0000313" key="3">
    <source>
        <dbReference type="Proteomes" id="UP000238523"/>
    </source>
</evidence>
<proteinExistence type="predicted"/>
<dbReference type="InterPro" id="IPR009492">
    <property type="entry name" value="TniQ"/>
</dbReference>
<reference evidence="2 3" key="1">
    <citation type="submission" date="2017-11" db="EMBL/GenBank/DDBJ databases">
        <title>Complete genome of Rhizobium leguminosarum Norway, an ineffective micro-symbiont.</title>
        <authorList>
            <person name="Hoffrichter A."/>
            <person name="Liang J."/>
            <person name="Brachmann A."/>
            <person name="Marin M."/>
        </authorList>
    </citation>
    <scope>NUCLEOTIDE SEQUENCE [LARGE SCALE GENOMIC DNA]</scope>
    <source>
        <strain evidence="2 3">Norway</strain>
    </source>
</reference>
<name>A0A2K9Z6U9_RHILE</name>
<accession>A0A2K9Z6U9</accession>
<evidence type="ECO:0000313" key="2">
    <source>
        <dbReference type="EMBL" id="AUW43964.1"/>
    </source>
</evidence>
<organism evidence="2 3">
    <name type="scientific">Rhizobium leguminosarum</name>
    <dbReference type="NCBI Taxonomy" id="384"/>
    <lineage>
        <taxon>Bacteria</taxon>
        <taxon>Pseudomonadati</taxon>
        <taxon>Pseudomonadota</taxon>
        <taxon>Alphaproteobacteria</taxon>
        <taxon>Hyphomicrobiales</taxon>
        <taxon>Rhizobiaceae</taxon>
        <taxon>Rhizobium/Agrobacterium group</taxon>
        <taxon>Rhizobium</taxon>
    </lineage>
</organism>
<dbReference type="Proteomes" id="UP000238523">
    <property type="component" value="Chromosome"/>
</dbReference>
<dbReference type="Pfam" id="PF06527">
    <property type="entry name" value="TniQ"/>
    <property type="match status" value="1"/>
</dbReference>
<dbReference type="EMBL" id="CP025012">
    <property type="protein sequence ID" value="AUW43964.1"/>
    <property type="molecule type" value="Genomic_DNA"/>
</dbReference>